<feature type="domain" description="Peptidase C14 caspase" evidence="2">
    <location>
        <begin position="3"/>
        <end position="232"/>
    </location>
</feature>
<dbReference type="eggNOG" id="COG1262">
    <property type="taxonomic scope" value="Bacteria"/>
</dbReference>
<dbReference type="InterPro" id="IPR016187">
    <property type="entry name" value="CTDL_fold"/>
</dbReference>
<dbReference type="InterPro" id="IPR005532">
    <property type="entry name" value="SUMF_dom"/>
</dbReference>
<organism evidence="4 5">
    <name type="scientific">Cylindrospermum stagnale PCC 7417</name>
    <dbReference type="NCBI Taxonomy" id="56107"/>
    <lineage>
        <taxon>Bacteria</taxon>
        <taxon>Bacillati</taxon>
        <taxon>Cyanobacteriota</taxon>
        <taxon>Cyanophyceae</taxon>
        <taxon>Nostocales</taxon>
        <taxon>Nostocaceae</taxon>
        <taxon>Cylindrospermum</taxon>
    </lineage>
</organism>
<dbReference type="InterPro" id="IPR011600">
    <property type="entry name" value="Pept_C14_caspase"/>
</dbReference>
<dbReference type="PANTHER" id="PTHR23150:SF19">
    <property type="entry name" value="FORMYLGLYCINE-GENERATING ENZYME"/>
    <property type="match status" value="1"/>
</dbReference>
<dbReference type="Pfam" id="PF00656">
    <property type="entry name" value="Peptidase_C14"/>
    <property type="match status" value="1"/>
</dbReference>
<gene>
    <name evidence="4" type="ORF">Cylst_5558</name>
</gene>
<sequence>MANWAIAIGINKYSNLKPLEYAKGDAEGMGDWFSKEGRFDEVFLFTEDSPPIPATPASIETQPTFGHLRRFLRAQFDEPLLQPGDNLWFFFAGHGQRHADCDYLMLSDSDPGDPEHTAISVDFVTQRLRRCGADNVVLFLDACRNEGSRSGVGIGGEHQGVITFYSCSSQQKSWEIEQLQHGSFTYALLEGLRINGEGNCATVERLQEYLKWRVPAINQQHGKIQQNPYAVAEPATKLHLILLPQHATLTDILQLKNDAFQAESQGNWELAKQLWMRVNVAARGSDWQVIEAFSRISQRQGISSSFPQPEPVKSPVGGRSVQPETPPTQENKLQIFQFEVVTVNAEGREVKRENCQAKYFTEYLGNNVTLDMISIPGGNFLMGSPENEEGYHVSQSPQHRVTIQPFFMGKYPVTQAQWERVAALPKVKIDLDSNPSNFKGANRPVEQVSWHDAQEFCARLKKHTGKIYRLPSEAEWEYACRAGTATPFYFGDTITTNLANYNGNYTYKSSAKGVYREETTDLGIFPANAFGLYDMHGNIWEWCQGGWHENYINSPTDGSAWQGENDNRRLLRGGSWDFNPRVCRSAARGRNAPDNRYYNFGFRVVCFSPARIL</sequence>
<dbReference type="Pfam" id="PF03781">
    <property type="entry name" value="FGE-sulfatase"/>
    <property type="match status" value="1"/>
</dbReference>
<evidence type="ECO:0000313" key="5">
    <source>
        <dbReference type="Proteomes" id="UP000010475"/>
    </source>
</evidence>
<dbReference type="eggNOG" id="COG4249">
    <property type="taxonomic scope" value="Bacteria"/>
</dbReference>
<dbReference type="AlphaFoldDB" id="K9X7G0"/>
<feature type="region of interest" description="Disordered" evidence="1">
    <location>
        <begin position="301"/>
        <end position="328"/>
    </location>
</feature>
<dbReference type="KEGG" id="csg:Cylst_5558"/>
<evidence type="ECO:0000259" key="2">
    <source>
        <dbReference type="Pfam" id="PF00656"/>
    </source>
</evidence>
<dbReference type="Gene3D" id="3.90.1580.10">
    <property type="entry name" value="paralog of FGE (formylglycine-generating enzyme)"/>
    <property type="match status" value="1"/>
</dbReference>
<keyword evidence="5" id="KW-1185">Reference proteome</keyword>
<dbReference type="PATRIC" id="fig|56107.3.peg.6116"/>
<proteinExistence type="predicted"/>
<dbReference type="EMBL" id="CP003642">
    <property type="protein sequence ID" value="AFZ27567.1"/>
    <property type="molecule type" value="Genomic_DNA"/>
</dbReference>
<dbReference type="HOGENOM" id="CLU_010181_0_0_3"/>
<dbReference type="Gene3D" id="3.40.50.1460">
    <property type="match status" value="1"/>
</dbReference>
<dbReference type="SUPFAM" id="SSF52129">
    <property type="entry name" value="Caspase-like"/>
    <property type="match status" value="1"/>
</dbReference>
<dbReference type="SUPFAM" id="SSF56436">
    <property type="entry name" value="C-type lectin-like"/>
    <property type="match status" value="1"/>
</dbReference>
<dbReference type="RefSeq" id="WP_015210802.1">
    <property type="nucleotide sequence ID" value="NC_019757.1"/>
</dbReference>
<dbReference type="InterPro" id="IPR051043">
    <property type="entry name" value="Sulfatase_Mod_Factor_Kinase"/>
</dbReference>
<evidence type="ECO:0000256" key="1">
    <source>
        <dbReference type="SAM" id="MobiDB-lite"/>
    </source>
</evidence>
<dbReference type="GO" id="GO:0006508">
    <property type="term" value="P:proteolysis"/>
    <property type="evidence" value="ECO:0007669"/>
    <property type="project" value="InterPro"/>
</dbReference>
<dbReference type="STRING" id="56107.Cylst_5558"/>
<evidence type="ECO:0000259" key="3">
    <source>
        <dbReference type="Pfam" id="PF03781"/>
    </source>
</evidence>
<dbReference type="OrthoDB" id="9768004at2"/>
<dbReference type="InterPro" id="IPR042095">
    <property type="entry name" value="SUMF_sf"/>
</dbReference>
<dbReference type="Proteomes" id="UP000010475">
    <property type="component" value="Chromosome"/>
</dbReference>
<accession>K9X7G0</accession>
<dbReference type="InterPro" id="IPR029030">
    <property type="entry name" value="Caspase-like_dom_sf"/>
</dbReference>
<protein>
    <submittedName>
        <fullName evidence="4">Uncharacterized protein</fullName>
    </submittedName>
</protein>
<feature type="domain" description="Sulfatase-modifying factor enzyme-like" evidence="3">
    <location>
        <begin position="371"/>
        <end position="605"/>
    </location>
</feature>
<dbReference type="GO" id="GO:0004197">
    <property type="term" value="F:cysteine-type endopeptidase activity"/>
    <property type="evidence" value="ECO:0007669"/>
    <property type="project" value="InterPro"/>
</dbReference>
<dbReference type="PANTHER" id="PTHR23150">
    <property type="entry name" value="SULFATASE MODIFYING FACTOR 1, 2"/>
    <property type="match status" value="1"/>
</dbReference>
<name>K9X7G0_9NOST</name>
<evidence type="ECO:0000313" key="4">
    <source>
        <dbReference type="EMBL" id="AFZ27567.1"/>
    </source>
</evidence>
<dbReference type="GO" id="GO:0120147">
    <property type="term" value="F:formylglycine-generating oxidase activity"/>
    <property type="evidence" value="ECO:0007669"/>
    <property type="project" value="TreeGrafter"/>
</dbReference>
<reference evidence="4 5" key="1">
    <citation type="submission" date="2012-06" db="EMBL/GenBank/DDBJ databases">
        <title>Finished chromosome of genome of Cylindrospermum stagnale PCC 7417.</title>
        <authorList>
            <consortium name="US DOE Joint Genome Institute"/>
            <person name="Gugger M."/>
            <person name="Coursin T."/>
            <person name="Rippka R."/>
            <person name="Tandeau De Marsac N."/>
            <person name="Huntemann M."/>
            <person name="Wei C.-L."/>
            <person name="Han J."/>
            <person name="Detter J.C."/>
            <person name="Han C."/>
            <person name="Tapia R."/>
            <person name="Chen A."/>
            <person name="Kyrpides N."/>
            <person name="Mavromatis K."/>
            <person name="Markowitz V."/>
            <person name="Szeto E."/>
            <person name="Ivanova N."/>
            <person name="Pagani I."/>
            <person name="Pati A."/>
            <person name="Goodwin L."/>
            <person name="Nordberg H.P."/>
            <person name="Cantor M.N."/>
            <person name="Hua S.X."/>
            <person name="Woyke T."/>
            <person name="Kerfeld C.A."/>
        </authorList>
    </citation>
    <scope>NUCLEOTIDE SEQUENCE [LARGE SCALE GENOMIC DNA]</scope>
    <source>
        <strain evidence="4 5">PCC 7417</strain>
    </source>
</reference>